<evidence type="ECO:0000259" key="3">
    <source>
        <dbReference type="Pfam" id="PF04536"/>
    </source>
</evidence>
<feature type="transmembrane region" description="Helical" evidence="1">
    <location>
        <begin position="188"/>
        <end position="207"/>
    </location>
</feature>
<dbReference type="PANTHER" id="PTHR30373:SF2">
    <property type="entry name" value="UPF0603 PROTEIN YGCG"/>
    <property type="match status" value="1"/>
</dbReference>
<feature type="chain" id="PRO_5012363350" description="TPM domain-containing protein" evidence="2">
    <location>
        <begin position="24"/>
        <end position="260"/>
    </location>
</feature>
<dbReference type="STRING" id="661089.ciss_10840"/>
<organism evidence="4 5">
    <name type="scientific">Carboxydothermus islandicus</name>
    <dbReference type="NCBI Taxonomy" id="661089"/>
    <lineage>
        <taxon>Bacteria</taxon>
        <taxon>Bacillati</taxon>
        <taxon>Bacillota</taxon>
        <taxon>Clostridia</taxon>
        <taxon>Thermoanaerobacterales</taxon>
        <taxon>Thermoanaerobacteraceae</taxon>
        <taxon>Carboxydothermus</taxon>
    </lineage>
</organism>
<dbReference type="EMBL" id="BDJL01000033">
    <property type="protein sequence ID" value="GAV25151.1"/>
    <property type="molecule type" value="Genomic_DNA"/>
</dbReference>
<proteinExistence type="predicted"/>
<protein>
    <recommendedName>
        <fullName evidence="3">TPM domain-containing protein</fullName>
    </recommendedName>
</protein>
<dbReference type="AlphaFoldDB" id="A0A1L8D226"/>
<evidence type="ECO:0000313" key="5">
    <source>
        <dbReference type="Proteomes" id="UP000187338"/>
    </source>
</evidence>
<keyword evidence="2" id="KW-0732">Signal</keyword>
<evidence type="ECO:0000256" key="2">
    <source>
        <dbReference type="SAM" id="SignalP"/>
    </source>
</evidence>
<dbReference type="OrthoDB" id="9810918at2"/>
<dbReference type="Gene3D" id="3.10.310.50">
    <property type="match status" value="1"/>
</dbReference>
<gene>
    <name evidence="4" type="ORF">ciss_10840</name>
</gene>
<accession>A0A1L8D226</accession>
<keyword evidence="1" id="KW-0812">Transmembrane</keyword>
<dbReference type="Pfam" id="PF04536">
    <property type="entry name" value="TPM_phosphatase"/>
    <property type="match status" value="1"/>
</dbReference>
<name>A0A1L8D226_9THEO</name>
<sequence length="260" mass="28218">MKIYKSLAGVVILLFLVASTALAIVPEPETDIYVADYAGVLSHETRQEILKVNRVLYAKTGAQIAVVTVNSLEGMTIEEYALEVLRLWGVGSREKNNGVVILVAIEDRKARIEVGYGLEGAIPDGKAGRILREEMIPYFSRGDYDRGILFGFRRIAAEVAKEYGVNPAELSKENPAAYRVKSGVSAEVIGAVFVILIILFFLITALLRPRKYSYYGSYREPDFDPPIFIPLPGPFGGGDDDFDDRFGGGSGGGGGASGGW</sequence>
<evidence type="ECO:0000256" key="1">
    <source>
        <dbReference type="SAM" id="Phobius"/>
    </source>
</evidence>
<comment type="caution">
    <text evidence="4">The sequence shown here is derived from an EMBL/GenBank/DDBJ whole genome shotgun (WGS) entry which is preliminary data.</text>
</comment>
<keyword evidence="1" id="KW-0472">Membrane</keyword>
<dbReference type="RefSeq" id="WP_088775861.1">
    <property type="nucleotide sequence ID" value="NZ_BDJL01000033.1"/>
</dbReference>
<evidence type="ECO:0000313" key="4">
    <source>
        <dbReference type="EMBL" id="GAV25151.1"/>
    </source>
</evidence>
<keyword evidence="5" id="KW-1185">Reference proteome</keyword>
<dbReference type="PANTHER" id="PTHR30373">
    <property type="entry name" value="UPF0603 PROTEIN YGCG"/>
    <property type="match status" value="1"/>
</dbReference>
<keyword evidence="1" id="KW-1133">Transmembrane helix</keyword>
<dbReference type="Proteomes" id="UP000187338">
    <property type="component" value="Unassembled WGS sequence"/>
</dbReference>
<feature type="signal peptide" evidence="2">
    <location>
        <begin position="1"/>
        <end position="23"/>
    </location>
</feature>
<feature type="domain" description="TPM" evidence="3">
    <location>
        <begin position="34"/>
        <end position="157"/>
    </location>
</feature>
<reference evidence="5" key="1">
    <citation type="submission" date="2016-12" db="EMBL/GenBank/DDBJ databases">
        <title>Draft Genome Sequences od Carboxydothermus pertinax and islandicus, Hydrogenogenic Carboxydotrophic Bacteria.</title>
        <authorList>
            <person name="Fukuyama Y."/>
            <person name="Ohmae K."/>
            <person name="Yoneda Y."/>
            <person name="Yoshida T."/>
            <person name="Sako Y."/>
        </authorList>
    </citation>
    <scope>NUCLEOTIDE SEQUENCE [LARGE SCALE GENOMIC DNA]</scope>
    <source>
        <strain evidence="5">SET</strain>
    </source>
</reference>
<dbReference type="InterPro" id="IPR007621">
    <property type="entry name" value="TPM_dom"/>
</dbReference>